<organism evidence="2 3">
    <name type="scientific">Gottfriedia acidiceleris</name>
    <dbReference type="NCBI Taxonomy" id="371036"/>
    <lineage>
        <taxon>Bacteria</taxon>
        <taxon>Bacillati</taxon>
        <taxon>Bacillota</taxon>
        <taxon>Bacilli</taxon>
        <taxon>Bacillales</taxon>
        <taxon>Bacillaceae</taxon>
        <taxon>Gottfriedia</taxon>
    </lineage>
</organism>
<dbReference type="RefSeq" id="WP_248266085.1">
    <property type="nucleotide sequence ID" value="NZ_CP096034.1"/>
</dbReference>
<evidence type="ECO:0000313" key="2">
    <source>
        <dbReference type="EMBL" id="UPM52725.1"/>
    </source>
</evidence>
<evidence type="ECO:0000313" key="3">
    <source>
        <dbReference type="Proteomes" id="UP000830639"/>
    </source>
</evidence>
<evidence type="ECO:0000259" key="1">
    <source>
        <dbReference type="PROSITE" id="PS51186"/>
    </source>
</evidence>
<keyword evidence="3" id="KW-1185">Reference proteome</keyword>
<feature type="domain" description="N-acetyltransferase" evidence="1">
    <location>
        <begin position="11"/>
        <end position="178"/>
    </location>
</feature>
<dbReference type="Pfam" id="PF13302">
    <property type="entry name" value="Acetyltransf_3"/>
    <property type="match status" value="1"/>
</dbReference>
<accession>A0ABY4JFW2</accession>
<dbReference type="Proteomes" id="UP000830639">
    <property type="component" value="Chromosome"/>
</dbReference>
<protein>
    <submittedName>
        <fullName evidence="2">GNAT family N-acetyltransferase</fullName>
    </submittedName>
</protein>
<reference evidence="2 3" key="1">
    <citation type="submission" date="2022-04" db="EMBL/GenBank/DDBJ databases">
        <title>Mechanism of arsenic methylation and mitigation arsenic toxicity by Bacillus sp. LH14 from an Arsenic-Contaminated Paddy Soil.</title>
        <authorList>
            <person name="Wang D."/>
        </authorList>
    </citation>
    <scope>NUCLEOTIDE SEQUENCE [LARGE SCALE GENOMIC DNA]</scope>
    <source>
        <strain evidence="2 3">LH14</strain>
    </source>
</reference>
<gene>
    <name evidence="2" type="ORF">MY490_12865</name>
</gene>
<dbReference type="PANTHER" id="PTHR43792:SF9">
    <property type="entry name" value="RIBOSOMAL-PROTEIN-ALANINE ACETYLTRANSFERASE"/>
    <property type="match status" value="1"/>
</dbReference>
<dbReference type="PROSITE" id="PS51186">
    <property type="entry name" value="GNAT"/>
    <property type="match status" value="1"/>
</dbReference>
<name>A0ABY4JFW2_9BACI</name>
<dbReference type="SUPFAM" id="SSF55729">
    <property type="entry name" value="Acyl-CoA N-acyltransferases (Nat)"/>
    <property type="match status" value="1"/>
</dbReference>
<proteinExistence type="predicted"/>
<dbReference type="InterPro" id="IPR000182">
    <property type="entry name" value="GNAT_dom"/>
</dbReference>
<dbReference type="PANTHER" id="PTHR43792">
    <property type="entry name" value="GNAT FAMILY, PUTATIVE (AFU_ORTHOLOGUE AFUA_3G00765)-RELATED-RELATED"/>
    <property type="match status" value="1"/>
</dbReference>
<dbReference type="InterPro" id="IPR051531">
    <property type="entry name" value="N-acetyltransferase"/>
</dbReference>
<dbReference type="Gene3D" id="3.40.630.30">
    <property type="match status" value="1"/>
</dbReference>
<dbReference type="EMBL" id="CP096034">
    <property type="protein sequence ID" value="UPM52725.1"/>
    <property type="molecule type" value="Genomic_DNA"/>
</dbReference>
<dbReference type="InterPro" id="IPR016181">
    <property type="entry name" value="Acyl_CoA_acyltransferase"/>
</dbReference>
<sequence>MDFPILETERLSLVQITQKNVDEIFSIFSNEEVIKYYGMDPFTEKDQAVKMIDSFQTRFQNQQGMRFGIVEKESKKLIGTIGLNNLVLHARRTEIGYDLLPEYWRKGYMSEAIKEITSYCFNKLGLYRIGASIFPDNIASSTLVEKLGFQKEGLLRGYLVQGDESHNLNVFSLIKPDWLNKTYNMKLK</sequence>